<keyword evidence="2" id="KW-1185">Reference proteome</keyword>
<evidence type="ECO:0000313" key="1">
    <source>
        <dbReference type="EMBL" id="EGG01219.1"/>
    </source>
</evidence>
<accession>F4S2E6</accession>
<sequence>MAEINLNKTLVIKKNIGKCVFLVLLSKAVMTISTKFPVLESQHTMVNEDSNVAYLKGNQFDFLAESSDPRIIQNSHNIKKQKHKAKLLGVQHGVHISKKKMNAKSKFQVPENVPKIEGVENQFNFHYSHFQSRSLANLLKSKGMLALWHNPEVSRQIDVFFDKLDNKFYSILWSSSITPCTPYQVKFAINRVKKDVVIAFFGGLSLICQRSQKDVSMKDLVSDGWVYLQDYLNQVFYPSQNKISTLSLQLNNDPDNLSSPSNLPEYILDRDQYSPVQPSYIGALISNWTKYYIFEPPHCKIEFSTHSFLSAILSEGELRGKKVLTSEISKVKDKPSFPTFEFSISMIPHLSELEVAKLKEFKGKRPANYVAVIGMSVLKKHKDILESIQIFFDCLEKDMEQSWIECIHSINGTLNTDLILDLMKIQNVIKAVKSFMVPAFVGVLVVLHHNQLTNQVMQILLKTGWDILQDYFSRWRKCFCEDTSSIILPKEEKLAHEVGWYDAKDTLHYFCQSRVKKNFPMDPVWYVIELWYETIIQRRDSWVHDNMDFVPSQPNQDVYHKFLSCLKREKS</sequence>
<dbReference type="GeneID" id="18930799"/>
<proteinExistence type="predicted"/>
<dbReference type="HOGENOM" id="CLU_407139_0_0_1"/>
<dbReference type="InParanoid" id="F4S2E6"/>
<dbReference type="KEGG" id="mlr:MELLADRAFT_67260"/>
<dbReference type="AlphaFoldDB" id="F4S2E6"/>
<protein>
    <submittedName>
        <fullName evidence="1">Uncharacterized protein</fullName>
    </submittedName>
</protein>
<organism evidence="2">
    <name type="scientific">Melampsora larici-populina (strain 98AG31 / pathotype 3-4-7)</name>
    <name type="common">Poplar leaf rust fungus</name>
    <dbReference type="NCBI Taxonomy" id="747676"/>
    <lineage>
        <taxon>Eukaryota</taxon>
        <taxon>Fungi</taxon>
        <taxon>Dikarya</taxon>
        <taxon>Basidiomycota</taxon>
        <taxon>Pucciniomycotina</taxon>
        <taxon>Pucciniomycetes</taxon>
        <taxon>Pucciniales</taxon>
        <taxon>Melampsoraceae</taxon>
        <taxon>Melampsora</taxon>
    </lineage>
</organism>
<dbReference type="VEuPathDB" id="FungiDB:MELLADRAFT_67260"/>
<reference evidence="2" key="1">
    <citation type="journal article" date="2011" name="Proc. Natl. Acad. Sci. U.S.A.">
        <title>Obligate biotrophy features unraveled by the genomic analysis of rust fungi.</title>
        <authorList>
            <person name="Duplessis S."/>
            <person name="Cuomo C.A."/>
            <person name="Lin Y.-C."/>
            <person name="Aerts A."/>
            <person name="Tisserant E."/>
            <person name="Veneault-Fourrey C."/>
            <person name="Joly D.L."/>
            <person name="Hacquard S."/>
            <person name="Amselem J."/>
            <person name="Cantarel B.L."/>
            <person name="Chiu R."/>
            <person name="Coutinho P.M."/>
            <person name="Feau N."/>
            <person name="Field M."/>
            <person name="Frey P."/>
            <person name="Gelhaye E."/>
            <person name="Goldberg J."/>
            <person name="Grabherr M.G."/>
            <person name="Kodira C.D."/>
            <person name="Kohler A."/>
            <person name="Kuees U."/>
            <person name="Lindquist E.A."/>
            <person name="Lucas S.M."/>
            <person name="Mago R."/>
            <person name="Mauceli E."/>
            <person name="Morin E."/>
            <person name="Murat C."/>
            <person name="Pangilinan J.L."/>
            <person name="Park R."/>
            <person name="Pearson M."/>
            <person name="Quesneville H."/>
            <person name="Rouhier N."/>
            <person name="Sakthikumar S."/>
            <person name="Salamov A.A."/>
            <person name="Schmutz J."/>
            <person name="Selles B."/>
            <person name="Shapiro H."/>
            <person name="Tanguay P."/>
            <person name="Tuskan G.A."/>
            <person name="Henrissat B."/>
            <person name="Van de Peer Y."/>
            <person name="Rouze P."/>
            <person name="Ellis J.G."/>
            <person name="Dodds P.N."/>
            <person name="Schein J.E."/>
            <person name="Zhong S."/>
            <person name="Hamelin R.C."/>
            <person name="Grigoriev I.V."/>
            <person name="Szabo L.J."/>
            <person name="Martin F."/>
        </authorList>
    </citation>
    <scope>NUCLEOTIDE SEQUENCE [LARGE SCALE GENOMIC DNA]</scope>
    <source>
        <strain evidence="2">98AG31 / pathotype 3-4-7</strain>
    </source>
</reference>
<gene>
    <name evidence="1" type="ORF">MELLADRAFT_67260</name>
</gene>
<dbReference type="Proteomes" id="UP000001072">
    <property type="component" value="Unassembled WGS sequence"/>
</dbReference>
<evidence type="ECO:0000313" key="2">
    <source>
        <dbReference type="Proteomes" id="UP000001072"/>
    </source>
</evidence>
<dbReference type="OrthoDB" id="10468298at2759"/>
<name>F4S2E6_MELLP</name>
<dbReference type="RefSeq" id="XP_007415569.1">
    <property type="nucleotide sequence ID" value="XM_007415507.1"/>
</dbReference>
<dbReference type="EMBL" id="GL883140">
    <property type="protein sequence ID" value="EGG01219.1"/>
    <property type="molecule type" value="Genomic_DNA"/>
</dbReference>